<dbReference type="InterPro" id="IPR053851">
    <property type="entry name" value="DUF6929"/>
</dbReference>
<dbReference type="Proteomes" id="UP000277579">
    <property type="component" value="Unassembled WGS sequence"/>
</dbReference>
<dbReference type="AlphaFoldDB" id="A0A495MHP6"/>
<dbReference type="Pfam" id="PF22000">
    <property type="entry name" value="DUF6929"/>
    <property type="match status" value="1"/>
</dbReference>
<dbReference type="OrthoDB" id="6710009at2"/>
<organism evidence="1 2">
    <name type="scientific">Flavobacterium endophyticum</name>
    <dbReference type="NCBI Taxonomy" id="1540163"/>
    <lineage>
        <taxon>Bacteria</taxon>
        <taxon>Pseudomonadati</taxon>
        <taxon>Bacteroidota</taxon>
        <taxon>Flavobacteriia</taxon>
        <taxon>Flavobacteriales</taxon>
        <taxon>Flavobacteriaceae</taxon>
        <taxon>Flavobacterium</taxon>
    </lineage>
</organism>
<reference evidence="1 2" key="1">
    <citation type="submission" date="2018-10" db="EMBL/GenBank/DDBJ databases">
        <title>Genomic Encyclopedia of Archaeal and Bacterial Type Strains, Phase II (KMG-II): from individual species to whole genera.</title>
        <authorList>
            <person name="Goeker M."/>
        </authorList>
    </citation>
    <scope>NUCLEOTIDE SEQUENCE [LARGE SCALE GENOMIC DNA]</scope>
    <source>
        <strain evidence="1 2">DSM 29537</strain>
    </source>
</reference>
<evidence type="ECO:0000313" key="2">
    <source>
        <dbReference type="Proteomes" id="UP000277579"/>
    </source>
</evidence>
<gene>
    <name evidence="1" type="ORF">CLV94_0541</name>
</gene>
<proteinExistence type="predicted"/>
<accession>A0A495MHP6</accession>
<keyword evidence="2" id="KW-1185">Reference proteome</keyword>
<name>A0A495MHP6_9FLAO</name>
<dbReference type="RefSeq" id="WP_121374902.1">
    <property type="nucleotide sequence ID" value="NZ_RBLC01000001.1"/>
</dbReference>
<dbReference type="EMBL" id="RBLC01000001">
    <property type="protein sequence ID" value="RKS25507.1"/>
    <property type="molecule type" value="Genomic_DNA"/>
</dbReference>
<comment type="caution">
    <text evidence="1">The sequence shown here is derived from an EMBL/GenBank/DDBJ whole genome shotgun (WGS) entry which is preliminary data.</text>
</comment>
<evidence type="ECO:0008006" key="3">
    <source>
        <dbReference type="Google" id="ProtNLM"/>
    </source>
</evidence>
<sequence>MQKFQLELLFQIIGIGSASGLVFKDNSLFIISDNSSVLYEYNIESKNLESHTILETASGAPTENIPKAKKPDFEAIANFGEDCYIFGSGSTENRNKMVHFDTNQKQKIKETDVTDLYLVMQNFGNTKPEDFNIEGAVYNGENWFLFNRGNGKSGKNGIFTIGGNNLIDDFSVLYNSYKLPKIKGIQSSFTDAVRVDGKIYFLATVEDTKSTYDDGTVLGTFIGRLDIEKMKIDFTEKITATHKFEGLTVYKENNKTIEFLLCEDKDNDDLKSDIYKLTLDK</sequence>
<evidence type="ECO:0000313" key="1">
    <source>
        <dbReference type="EMBL" id="RKS25507.1"/>
    </source>
</evidence>
<protein>
    <recommendedName>
        <fullName evidence="3">Apyrase</fullName>
    </recommendedName>
</protein>